<proteinExistence type="predicted"/>
<accession>A0A699XKG8</accession>
<comment type="caution">
    <text evidence="1">The sequence shown here is derived from an EMBL/GenBank/DDBJ whole genome shotgun (WGS) entry which is preliminary data.</text>
</comment>
<gene>
    <name evidence="1" type="ORF">Tci_930275</name>
</gene>
<sequence length="40" mass="4338">MSLGRSWNIAAPAAPDKKLAITVYLTAVCSDWAISDMDRV</sequence>
<feature type="non-terminal residue" evidence="1">
    <location>
        <position position="40"/>
    </location>
</feature>
<reference evidence="1" key="1">
    <citation type="journal article" date="2019" name="Sci. Rep.">
        <title>Draft genome of Tanacetum cinerariifolium, the natural source of mosquito coil.</title>
        <authorList>
            <person name="Yamashiro T."/>
            <person name="Shiraishi A."/>
            <person name="Satake H."/>
            <person name="Nakayama K."/>
        </authorList>
    </citation>
    <scope>NUCLEOTIDE SEQUENCE</scope>
</reference>
<evidence type="ECO:0000313" key="1">
    <source>
        <dbReference type="EMBL" id="GFD58306.1"/>
    </source>
</evidence>
<name>A0A699XKG8_TANCI</name>
<organism evidence="1">
    <name type="scientific">Tanacetum cinerariifolium</name>
    <name type="common">Dalmatian daisy</name>
    <name type="synonym">Chrysanthemum cinerariifolium</name>
    <dbReference type="NCBI Taxonomy" id="118510"/>
    <lineage>
        <taxon>Eukaryota</taxon>
        <taxon>Viridiplantae</taxon>
        <taxon>Streptophyta</taxon>
        <taxon>Embryophyta</taxon>
        <taxon>Tracheophyta</taxon>
        <taxon>Spermatophyta</taxon>
        <taxon>Magnoliopsida</taxon>
        <taxon>eudicotyledons</taxon>
        <taxon>Gunneridae</taxon>
        <taxon>Pentapetalae</taxon>
        <taxon>asterids</taxon>
        <taxon>campanulids</taxon>
        <taxon>Asterales</taxon>
        <taxon>Asteraceae</taxon>
        <taxon>Asteroideae</taxon>
        <taxon>Anthemideae</taxon>
        <taxon>Anthemidinae</taxon>
        <taxon>Tanacetum</taxon>
    </lineage>
</organism>
<dbReference type="AlphaFoldDB" id="A0A699XKG8"/>
<protein>
    <submittedName>
        <fullName evidence="1">Uncharacterized protein</fullName>
    </submittedName>
</protein>
<dbReference type="EMBL" id="BKCJ011851370">
    <property type="protein sequence ID" value="GFD58306.1"/>
    <property type="molecule type" value="Genomic_DNA"/>
</dbReference>